<evidence type="ECO:0000256" key="2">
    <source>
        <dbReference type="ARBA" id="ARBA00004556"/>
    </source>
</evidence>
<evidence type="ECO:0000256" key="9">
    <source>
        <dbReference type="ARBA" id="ARBA00035284"/>
    </source>
</evidence>
<evidence type="ECO:0000256" key="10">
    <source>
        <dbReference type="ARBA" id="ARBA00035449"/>
    </source>
</evidence>
<keyword evidence="6 12" id="KW-1133">Transmembrane helix</keyword>
<keyword evidence="5 12" id="KW-0812">Transmembrane</keyword>
<dbReference type="GO" id="GO:0005765">
    <property type="term" value="C:lysosomal membrane"/>
    <property type="evidence" value="ECO:0007669"/>
    <property type="project" value="UniProtKB-SubCell"/>
</dbReference>
<evidence type="ECO:0000313" key="13">
    <source>
        <dbReference type="EMBL" id="CAF0868996.1"/>
    </source>
</evidence>
<evidence type="ECO:0000313" key="14">
    <source>
        <dbReference type="Proteomes" id="UP000663828"/>
    </source>
</evidence>
<keyword evidence="14" id="KW-1185">Reference proteome</keyword>
<gene>
    <name evidence="13" type="ORF">XAT740_LOCUS6392</name>
</gene>
<comment type="subunit">
    <text evidence="11">Interacts with BRI3BP. Interacts with MGAT1 and IFITM3.</text>
</comment>
<dbReference type="GO" id="GO:0048471">
    <property type="term" value="C:perinuclear region of cytoplasm"/>
    <property type="evidence" value="ECO:0007669"/>
    <property type="project" value="UniProtKB-SubCell"/>
</dbReference>
<evidence type="ECO:0000256" key="11">
    <source>
        <dbReference type="ARBA" id="ARBA00046593"/>
    </source>
</evidence>
<dbReference type="Pfam" id="PF10164">
    <property type="entry name" value="BRI3"/>
    <property type="match status" value="1"/>
</dbReference>
<evidence type="ECO:0000256" key="8">
    <source>
        <dbReference type="ARBA" id="ARBA00023228"/>
    </source>
</evidence>
<sequence>MSYQGQVTYGTQVLQPIPVIAYQSTGNCPACGIGSLQSEMTCLGVFCCIIFFPLGLICLFLLQDQRCSHCGYAI</sequence>
<comment type="similarity">
    <text evidence="3">Belongs to the BRI3 family.</text>
</comment>
<protein>
    <recommendedName>
        <fullName evidence="9">Membrane protein BRI3</fullName>
    </recommendedName>
    <alternativeName>
        <fullName evidence="10">Brain protein I3</fullName>
    </alternativeName>
</protein>
<evidence type="ECO:0000256" key="3">
    <source>
        <dbReference type="ARBA" id="ARBA00008090"/>
    </source>
</evidence>
<evidence type="ECO:0000256" key="1">
    <source>
        <dbReference type="ARBA" id="ARBA00004155"/>
    </source>
</evidence>
<comment type="caution">
    <text evidence="13">The sequence shown here is derived from an EMBL/GenBank/DDBJ whole genome shotgun (WGS) entry which is preliminary data.</text>
</comment>
<dbReference type="Proteomes" id="UP000663828">
    <property type="component" value="Unassembled WGS sequence"/>
</dbReference>
<evidence type="ECO:0000256" key="5">
    <source>
        <dbReference type="ARBA" id="ARBA00022692"/>
    </source>
</evidence>
<dbReference type="AlphaFoldDB" id="A0A813XDC6"/>
<keyword evidence="7 12" id="KW-0472">Membrane</keyword>
<organism evidence="13 14">
    <name type="scientific">Adineta ricciae</name>
    <name type="common">Rotifer</name>
    <dbReference type="NCBI Taxonomy" id="249248"/>
    <lineage>
        <taxon>Eukaryota</taxon>
        <taxon>Metazoa</taxon>
        <taxon>Spiralia</taxon>
        <taxon>Gnathifera</taxon>
        <taxon>Rotifera</taxon>
        <taxon>Eurotatoria</taxon>
        <taxon>Bdelloidea</taxon>
        <taxon>Adinetida</taxon>
        <taxon>Adinetidae</taxon>
        <taxon>Adineta</taxon>
    </lineage>
</organism>
<evidence type="ECO:0000256" key="12">
    <source>
        <dbReference type="SAM" id="Phobius"/>
    </source>
</evidence>
<reference evidence="13" key="1">
    <citation type="submission" date="2021-02" db="EMBL/GenBank/DDBJ databases">
        <authorList>
            <person name="Nowell W R."/>
        </authorList>
    </citation>
    <scope>NUCLEOTIDE SEQUENCE</scope>
</reference>
<evidence type="ECO:0000256" key="6">
    <source>
        <dbReference type="ARBA" id="ARBA00022989"/>
    </source>
</evidence>
<evidence type="ECO:0000256" key="4">
    <source>
        <dbReference type="ARBA" id="ARBA00022490"/>
    </source>
</evidence>
<accession>A0A813XDC6</accession>
<dbReference type="EMBL" id="CAJNOR010000289">
    <property type="protein sequence ID" value="CAF0868996.1"/>
    <property type="molecule type" value="Genomic_DNA"/>
</dbReference>
<evidence type="ECO:0000256" key="7">
    <source>
        <dbReference type="ARBA" id="ARBA00023136"/>
    </source>
</evidence>
<dbReference type="PANTHER" id="PTHR13551:SF1">
    <property type="entry name" value="MEMBRANE PROTEIN BRI3"/>
    <property type="match status" value="1"/>
</dbReference>
<dbReference type="PANTHER" id="PTHR13551">
    <property type="entry name" value="BRAIN PROTEIN I3"/>
    <property type="match status" value="1"/>
</dbReference>
<name>A0A813XDC6_ADIRI</name>
<feature type="transmembrane region" description="Helical" evidence="12">
    <location>
        <begin position="43"/>
        <end position="62"/>
    </location>
</feature>
<keyword evidence="4" id="KW-0963">Cytoplasm</keyword>
<comment type="subcellular location">
    <subcellularLocation>
        <location evidence="2">Cytoplasm</location>
        <location evidence="2">Perinuclear region</location>
    </subcellularLocation>
    <subcellularLocation>
        <location evidence="1">Lysosome membrane</location>
        <topology evidence="1">Multi-pass membrane protein</topology>
    </subcellularLocation>
</comment>
<proteinExistence type="inferred from homology"/>
<keyword evidence="8" id="KW-0458">Lysosome</keyword>
<dbReference type="InterPro" id="IPR019317">
    <property type="entry name" value="BRI3"/>
</dbReference>